<organism evidence="10 11">
    <name type="scientific">Monoraphidium neglectum</name>
    <dbReference type="NCBI Taxonomy" id="145388"/>
    <lineage>
        <taxon>Eukaryota</taxon>
        <taxon>Viridiplantae</taxon>
        <taxon>Chlorophyta</taxon>
        <taxon>core chlorophytes</taxon>
        <taxon>Chlorophyceae</taxon>
        <taxon>CS clade</taxon>
        <taxon>Sphaeropleales</taxon>
        <taxon>Selenastraceae</taxon>
        <taxon>Monoraphidium</taxon>
    </lineage>
</organism>
<keyword evidence="8 9" id="KW-0472">Membrane</keyword>
<keyword evidence="6" id="KW-0967">Endosome</keyword>
<dbReference type="PANTHER" id="PTHR10766:SF177">
    <property type="entry name" value="TRANSMEMBRANE 9 SUPERFAMILY MEMBER 1"/>
    <property type="match status" value="1"/>
</dbReference>
<dbReference type="RefSeq" id="XP_013890610.1">
    <property type="nucleotide sequence ID" value="XM_014035156.1"/>
</dbReference>
<evidence type="ECO:0000256" key="9">
    <source>
        <dbReference type="RuleBase" id="RU363079"/>
    </source>
</evidence>
<feature type="transmembrane region" description="Helical" evidence="9">
    <location>
        <begin position="210"/>
        <end position="235"/>
    </location>
</feature>
<proteinExistence type="inferred from homology"/>
<dbReference type="GO" id="GO:0000139">
    <property type="term" value="C:Golgi membrane"/>
    <property type="evidence" value="ECO:0007669"/>
    <property type="project" value="UniProtKB-SubCell"/>
</dbReference>
<dbReference type="EMBL" id="KK106508">
    <property type="protein sequence ID" value="KIY91590.1"/>
    <property type="molecule type" value="Genomic_DNA"/>
</dbReference>
<dbReference type="GO" id="GO:0072657">
    <property type="term" value="P:protein localization to membrane"/>
    <property type="evidence" value="ECO:0007669"/>
    <property type="project" value="TreeGrafter"/>
</dbReference>
<evidence type="ECO:0000256" key="8">
    <source>
        <dbReference type="ARBA" id="ARBA00023136"/>
    </source>
</evidence>
<protein>
    <recommendedName>
        <fullName evidence="9">Transmembrane 9 superfamily member</fullName>
    </recommendedName>
</protein>
<dbReference type="PANTHER" id="PTHR10766">
    <property type="entry name" value="TRANSMEMBRANE 9 SUPERFAMILY PROTEIN"/>
    <property type="match status" value="1"/>
</dbReference>
<dbReference type="GeneID" id="25734127"/>
<keyword evidence="10" id="KW-0675">Receptor</keyword>
<feature type="transmembrane region" description="Helical" evidence="9">
    <location>
        <begin position="140"/>
        <end position="168"/>
    </location>
</feature>
<evidence type="ECO:0000256" key="4">
    <source>
        <dbReference type="ARBA" id="ARBA00022692"/>
    </source>
</evidence>
<accession>A0A0D2M803</accession>
<name>A0A0D2M803_9CHLO</name>
<dbReference type="InterPro" id="IPR004240">
    <property type="entry name" value="EMP70"/>
</dbReference>
<keyword evidence="11" id="KW-1185">Reference proteome</keyword>
<dbReference type="STRING" id="145388.A0A0D2M803"/>
<sequence length="282" mass="31518">MFTHISFDIKYNGDRVIEVNVLTDPARVVDISEGVDLPTAEFTYSVKWVPTTIPYEERLQRYERFPLNPVHLEIHWFSIINSCVTVLLLTGFLATILLRVLKADFVKFSRGEDGGALEEEEAGWKYVHADVFRFPPAKTLFCAFVGTGTQVFALSFFIFGLSLVGVFYPYNRGALFTAMIVLYALTACVAGYVATSYYRQFEGTRYAHSILLTVCVYCGPFFLTFCFLNTVAIVYRSTAALPFGTILIILFIWGLVTIPLTVAGGIAGKNSKADFDAPCRFA</sequence>
<feature type="transmembrane region" description="Helical" evidence="9">
    <location>
        <begin position="74"/>
        <end position="101"/>
    </location>
</feature>
<keyword evidence="4 9" id="KW-0812">Transmembrane</keyword>
<dbReference type="KEGG" id="mng:MNEG_16374"/>
<evidence type="ECO:0000256" key="5">
    <source>
        <dbReference type="ARBA" id="ARBA00022729"/>
    </source>
</evidence>
<evidence type="ECO:0000313" key="11">
    <source>
        <dbReference type="Proteomes" id="UP000054498"/>
    </source>
</evidence>
<reference evidence="10 11" key="1">
    <citation type="journal article" date="2013" name="BMC Genomics">
        <title>Reconstruction of the lipid metabolism for the microalga Monoraphidium neglectum from its genome sequence reveals characteristics suitable for biofuel production.</title>
        <authorList>
            <person name="Bogen C."/>
            <person name="Al-Dilaimi A."/>
            <person name="Albersmeier A."/>
            <person name="Wichmann J."/>
            <person name="Grundmann M."/>
            <person name="Rupp O."/>
            <person name="Lauersen K.J."/>
            <person name="Blifernez-Klassen O."/>
            <person name="Kalinowski J."/>
            <person name="Goesmann A."/>
            <person name="Mussgnug J.H."/>
            <person name="Kruse O."/>
        </authorList>
    </citation>
    <scope>NUCLEOTIDE SEQUENCE [LARGE SCALE GENOMIC DNA]</scope>
    <source>
        <strain evidence="10 11">SAG 48.87</strain>
    </source>
</reference>
<dbReference type="Pfam" id="PF02990">
    <property type="entry name" value="EMP70"/>
    <property type="match status" value="1"/>
</dbReference>
<keyword evidence="7 9" id="KW-1133">Transmembrane helix</keyword>
<dbReference type="AlphaFoldDB" id="A0A0D2M803"/>
<dbReference type="GO" id="GO:0010008">
    <property type="term" value="C:endosome membrane"/>
    <property type="evidence" value="ECO:0007669"/>
    <property type="project" value="UniProtKB-SubCell"/>
</dbReference>
<dbReference type="OrthoDB" id="1666796at2759"/>
<keyword evidence="5" id="KW-0732">Signal</keyword>
<evidence type="ECO:0000256" key="2">
    <source>
        <dbReference type="ARBA" id="ARBA00004653"/>
    </source>
</evidence>
<gene>
    <name evidence="10" type="ORF">MNEG_16374</name>
</gene>
<comment type="similarity">
    <text evidence="3 9">Belongs to the nonaspanin (TM9SF) (TC 9.A.2) family.</text>
</comment>
<evidence type="ECO:0000256" key="1">
    <source>
        <dbReference type="ARBA" id="ARBA00004337"/>
    </source>
</evidence>
<feature type="transmembrane region" description="Helical" evidence="9">
    <location>
        <begin position="241"/>
        <end position="262"/>
    </location>
</feature>
<dbReference type="Proteomes" id="UP000054498">
    <property type="component" value="Unassembled WGS sequence"/>
</dbReference>
<evidence type="ECO:0000313" key="10">
    <source>
        <dbReference type="EMBL" id="KIY91590.1"/>
    </source>
</evidence>
<evidence type="ECO:0000256" key="6">
    <source>
        <dbReference type="ARBA" id="ARBA00022753"/>
    </source>
</evidence>
<evidence type="ECO:0000256" key="3">
    <source>
        <dbReference type="ARBA" id="ARBA00005227"/>
    </source>
</evidence>
<evidence type="ECO:0000256" key="7">
    <source>
        <dbReference type="ARBA" id="ARBA00022989"/>
    </source>
</evidence>
<comment type="caution">
    <text evidence="9">Lacks conserved residue(s) required for the propagation of feature annotation.</text>
</comment>
<feature type="transmembrane region" description="Helical" evidence="9">
    <location>
        <begin position="174"/>
        <end position="198"/>
    </location>
</feature>
<comment type="subcellular location">
    <subcellularLocation>
        <location evidence="1">Endosome membrane</location>
        <topology evidence="1">Multi-pass membrane protein</topology>
    </subcellularLocation>
    <subcellularLocation>
        <location evidence="2">Golgi apparatus membrane</location>
        <topology evidence="2">Multi-pass membrane protein</topology>
    </subcellularLocation>
</comment>